<keyword evidence="13" id="KW-1185">Reference proteome</keyword>
<feature type="domain" description="OmpR/PhoB-type" evidence="11">
    <location>
        <begin position="125"/>
        <end position="225"/>
    </location>
</feature>
<dbReference type="SMART" id="SM00862">
    <property type="entry name" value="Trans_reg_C"/>
    <property type="match status" value="1"/>
</dbReference>
<evidence type="ECO:0000256" key="3">
    <source>
        <dbReference type="ARBA" id="ARBA00023012"/>
    </source>
</evidence>
<dbReference type="InterPro" id="IPR039420">
    <property type="entry name" value="WalR-like"/>
</dbReference>
<name>A0A1M4WFR4_9CLOT</name>
<evidence type="ECO:0000313" key="12">
    <source>
        <dbReference type="EMBL" id="SHE80017.1"/>
    </source>
</evidence>
<feature type="DNA-binding region" description="OmpR/PhoB-type" evidence="9">
    <location>
        <begin position="125"/>
        <end position="225"/>
    </location>
</feature>
<dbReference type="RefSeq" id="WP_072850644.1">
    <property type="nucleotide sequence ID" value="NZ_FQVI01000006.1"/>
</dbReference>
<evidence type="ECO:0000256" key="2">
    <source>
        <dbReference type="ARBA" id="ARBA00022553"/>
    </source>
</evidence>
<accession>A0A1M4WFR4</accession>
<dbReference type="Pfam" id="PF00072">
    <property type="entry name" value="Response_reg"/>
    <property type="match status" value="1"/>
</dbReference>
<dbReference type="GO" id="GO:0000156">
    <property type="term" value="F:phosphorelay response regulator activity"/>
    <property type="evidence" value="ECO:0007669"/>
    <property type="project" value="TreeGrafter"/>
</dbReference>
<dbReference type="AlphaFoldDB" id="A0A1M4WFR4"/>
<evidence type="ECO:0000256" key="1">
    <source>
        <dbReference type="ARBA" id="ARBA00018672"/>
    </source>
</evidence>
<evidence type="ECO:0000259" key="11">
    <source>
        <dbReference type="PROSITE" id="PS51755"/>
    </source>
</evidence>
<keyword evidence="5 9" id="KW-0238">DNA-binding</keyword>
<dbReference type="InterPro" id="IPR001867">
    <property type="entry name" value="OmpR/PhoB-type_DNA-bd"/>
</dbReference>
<feature type="modified residue" description="4-aspartylphosphate" evidence="8">
    <location>
        <position position="52"/>
    </location>
</feature>
<dbReference type="GO" id="GO:0005829">
    <property type="term" value="C:cytosol"/>
    <property type="evidence" value="ECO:0007669"/>
    <property type="project" value="TreeGrafter"/>
</dbReference>
<dbReference type="Proteomes" id="UP000184245">
    <property type="component" value="Unassembled WGS sequence"/>
</dbReference>
<gene>
    <name evidence="12" type="ORF">SAMN02745158_01594</name>
</gene>
<dbReference type="FunFam" id="3.40.50.2300:FF:000001">
    <property type="entry name" value="DNA-binding response regulator PhoB"/>
    <property type="match status" value="1"/>
</dbReference>
<keyword evidence="6" id="KW-0804">Transcription</keyword>
<sequence length="228" mass="26189">MYGILVVEDDAGLNRGICFTLEREGYQVWGADSVKQACRLYREKLPDLIVLDLNLPDGDGLKLCCRIRKESQVPIIMLTARDMETDEIIGLESGADDYIKKPFSLAVLKVRIQTALRKHQGGEKESTLYCGDLALDPQRVKVFKGGKEVCLTTQEFRLLKYFMENRERVLLKEQIMDILWDQKGNFVEENTLPVTISRLRKKIEDDPVNPFYIKTVHGMGYLFHGEKD</sequence>
<dbReference type="GO" id="GO:0000976">
    <property type="term" value="F:transcription cis-regulatory region binding"/>
    <property type="evidence" value="ECO:0007669"/>
    <property type="project" value="TreeGrafter"/>
</dbReference>
<reference evidence="12 13" key="1">
    <citation type="submission" date="2016-11" db="EMBL/GenBank/DDBJ databases">
        <authorList>
            <person name="Jaros S."/>
            <person name="Januszkiewicz K."/>
            <person name="Wedrychowicz H."/>
        </authorList>
    </citation>
    <scope>NUCLEOTIDE SEQUENCE [LARGE SCALE GENOMIC DNA]</scope>
    <source>
        <strain evidence="12 13">DSM 17459</strain>
    </source>
</reference>
<dbReference type="SUPFAM" id="SSF52172">
    <property type="entry name" value="CheY-like"/>
    <property type="match status" value="1"/>
</dbReference>
<dbReference type="GO" id="GO:0032993">
    <property type="term" value="C:protein-DNA complex"/>
    <property type="evidence" value="ECO:0007669"/>
    <property type="project" value="TreeGrafter"/>
</dbReference>
<dbReference type="EMBL" id="FQVI01000006">
    <property type="protein sequence ID" value="SHE80017.1"/>
    <property type="molecule type" value="Genomic_DNA"/>
</dbReference>
<evidence type="ECO:0000259" key="10">
    <source>
        <dbReference type="PROSITE" id="PS50110"/>
    </source>
</evidence>
<keyword evidence="3" id="KW-0902">Two-component regulatory system</keyword>
<dbReference type="PROSITE" id="PS50110">
    <property type="entry name" value="RESPONSE_REGULATORY"/>
    <property type="match status" value="1"/>
</dbReference>
<dbReference type="CDD" id="cd00383">
    <property type="entry name" value="trans_reg_C"/>
    <property type="match status" value="1"/>
</dbReference>
<dbReference type="PANTHER" id="PTHR48111:SF73">
    <property type="entry name" value="ALKALINE PHOSPHATASE SYNTHESIS TRANSCRIPTIONAL REGULATORY PROTEIN PHOP"/>
    <property type="match status" value="1"/>
</dbReference>
<comment type="function">
    <text evidence="7">May play the central regulatory role in sporulation. It may be an element of the effector pathway responsible for the activation of sporulation genes in response to nutritional stress. Spo0A may act in concert with spo0H (a sigma factor) to control the expression of some genes that are critical to the sporulation process.</text>
</comment>
<evidence type="ECO:0000256" key="7">
    <source>
        <dbReference type="ARBA" id="ARBA00024867"/>
    </source>
</evidence>
<protein>
    <recommendedName>
        <fullName evidence="1">Stage 0 sporulation protein A homolog</fullName>
    </recommendedName>
</protein>
<keyword evidence="4" id="KW-0805">Transcription regulation</keyword>
<dbReference type="Gene3D" id="3.40.50.2300">
    <property type="match status" value="1"/>
</dbReference>
<dbReference type="Pfam" id="PF00486">
    <property type="entry name" value="Trans_reg_C"/>
    <property type="match status" value="1"/>
</dbReference>
<evidence type="ECO:0000256" key="6">
    <source>
        <dbReference type="ARBA" id="ARBA00023163"/>
    </source>
</evidence>
<dbReference type="CDD" id="cd17574">
    <property type="entry name" value="REC_OmpR"/>
    <property type="match status" value="1"/>
</dbReference>
<dbReference type="InterPro" id="IPR001789">
    <property type="entry name" value="Sig_transdc_resp-reg_receiver"/>
</dbReference>
<dbReference type="PANTHER" id="PTHR48111">
    <property type="entry name" value="REGULATOR OF RPOS"/>
    <property type="match status" value="1"/>
</dbReference>
<evidence type="ECO:0000313" key="13">
    <source>
        <dbReference type="Proteomes" id="UP000184245"/>
    </source>
</evidence>
<dbReference type="InterPro" id="IPR011006">
    <property type="entry name" value="CheY-like_superfamily"/>
</dbReference>
<dbReference type="Gene3D" id="6.10.250.690">
    <property type="match status" value="1"/>
</dbReference>
<feature type="domain" description="Response regulatory" evidence="10">
    <location>
        <begin position="3"/>
        <end position="116"/>
    </location>
</feature>
<dbReference type="Gene3D" id="1.10.10.10">
    <property type="entry name" value="Winged helix-like DNA-binding domain superfamily/Winged helix DNA-binding domain"/>
    <property type="match status" value="1"/>
</dbReference>
<evidence type="ECO:0000256" key="4">
    <source>
        <dbReference type="ARBA" id="ARBA00023015"/>
    </source>
</evidence>
<evidence type="ECO:0000256" key="8">
    <source>
        <dbReference type="PROSITE-ProRule" id="PRU00169"/>
    </source>
</evidence>
<dbReference type="GO" id="GO:0006355">
    <property type="term" value="P:regulation of DNA-templated transcription"/>
    <property type="evidence" value="ECO:0007669"/>
    <property type="project" value="InterPro"/>
</dbReference>
<evidence type="ECO:0000256" key="9">
    <source>
        <dbReference type="PROSITE-ProRule" id="PRU01091"/>
    </source>
</evidence>
<organism evidence="12 13">
    <name type="scientific">Lactonifactor longoviformis DSM 17459</name>
    <dbReference type="NCBI Taxonomy" id="1122155"/>
    <lineage>
        <taxon>Bacteria</taxon>
        <taxon>Bacillati</taxon>
        <taxon>Bacillota</taxon>
        <taxon>Clostridia</taxon>
        <taxon>Eubacteriales</taxon>
        <taxon>Clostridiaceae</taxon>
        <taxon>Lactonifactor</taxon>
    </lineage>
</organism>
<keyword evidence="2 8" id="KW-0597">Phosphoprotein</keyword>
<proteinExistence type="predicted"/>
<dbReference type="SMART" id="SM00448">
    <property type="entry name" value="REC"/>
    <property type="match status" value="1"/>
</dbReference>
<dbReference type="STRING" id="1122155.SAMN02745158_01594"/>
<dbReference type="OrthoDB" id="9803564at2"/>
<evidence type="ECO:0000256" key="5">
    <source>
        <dbReference type="ARBA" id="ARBA00023125"/>
    </source>
</evidence>
<dbReference type="PROSITE" id="PS51755">
    <property type="entry name" value="OMPR_PHOB"/>
    <property type="match status" value="1"/>
</dbReference>
<dbReference type="InterPro" id="IPR036388">
    <property type="entry name" value="WH-like_DNA-bd_sf"/>
</dbReference>